<dbReference type="OrthoDB" id="7277275at2"/>
<keyword evidence="1" id="KW-0472">Membrane</keyword>
<evidence type="ECO:0000313" key="2">
    <source>
        <dbReference type="EMBL" id="SCB27345.1"/>
    </source>
</evidence>
<organism evidence="2 3">
    <name type="scientific">Rhizobium hainanense</name>
    <dbReference type="NCBI Taxonomy" id="52131"/>
    <lineage>
        <taxon>Bacteria</taxon>
        <taxon>Pseudomonadati</taxon>
        <taxon>Pseudomonadota</taxon>
        <taxon>Alphaproteobacteria</taxon>
        <taxon>Hyphomicrobiales</taxon>
        <taxon>Rhizobiaceae</taxon>
        <taxon>Rhizobium/Agrobacterium group</taxon>
        <taxon>Rhizobium</taxon>
    </lineage>
</organism>
<dbReference type="EMBL" id="FMAC01000006">
    <property type="protein sequence ID" value="SCB27345.1"/>
    <property type="molecule type" value="Genomic_DNA"/>
</dbReference>
<reference evidence="3" key="1">
    <citation type="submission" date="2016-08" db="EMBL/GenBank/DDBJ databases">
        <authorList>
            <person name="Varghese N."/>
            <person name="Submissions Spin"/>
        </authorList>
    </citation>
    <scope>NUCLEOTIDE SEQUENCE [LARGE SCALE GENOMIC DNA]</scope>
    <source>
        <strain evidence="3">CCBAU 57015</strain>
    </source>
</reference>
<protein>
    <submittedName>
        <fullName evidence="2">Uncharacterized protein</fullName>
    </submittedName>
</protein>
<feature type="transmembrane region" description="Helical" evidence="1">
    <location>
        <begin position="128"/>
        <end position="153"/>
    </location>
</feature>
<evidence type="ECO:0000313" key="3">
    <source>
        <dbReference type="Proteomes" id="UP000186228"/>
    </source>
</evidence>
<accession>A0A1C3VI93</accession>
<dbReference type="Pfam" id="PF19613">
    <property type="entry name" value="DUF6118"/>
    <property type="match status" value="1"/>
</dbReference>
<dbReference type="Proteomes" id="UP000186228">
    <property type="component" value="Unassembled WGS sequence"/>
</dbReference>
<dbReference type="AlphaFoldDB" id="A0A1C3VI93"/>
<evidence type="ECO:0000256" key="1">
    <source>
        <dbReference type="SAM" id="Phobius"/>
    </source>
</evidence>
<keyword evidence="1" id="KW-0812">Transmembrane</keyword>
<keyword evidence="3" id="KW-1185">Reference proteome</keyword>
<proteinExistence type="predicted"/>
<gene>
    <name evidence="2" type="ORF">GA0061100_106146</name>
</gene>
<dbReference type="STRING" id="52131.GA0061100_106146"/>
<dbReference type="RefSeq" id="WP_075854473.1">
    <property type="nucleotide sequence ID" value="NZ_FMAC01000006.1"/>
</dbReference>
<dbReference type="InterPro" id="IPR046121">
    <property type="entry name" value="DUF6118"/>
</dbReference>
<keyword evidence="1" id="KW-1133">Transmembrane helix</keyword>
<name>A0A1C3VI93_9HYPH</name>
<sequence length="171" mass="18515">MEAPRRIDADSQGEPVDVMTRLKLACAELSQAVVLVSEQQNTNSLDMPKRPFLYSDGYALFDPASVEELVRNLRACSEDHARVIANIGDWICDGAVRSISQRVSALDGLAATMKAHVESARERQWQNFCLFAVGAAGFVIGLTVAIGLLYFVASGHDFGLLASPVGSTPRF</sequence>